<proteinExistence type="predicted"/>
<evidence type="ECO:0000313" key="2">
    <source>
        <dbReference type="Proteomes" id="UP000061512"/>
    </source>
</evidence>
<dbReference type="AlphaFoldDB" id="A0A132F404"/>
<dbReference type="EMBL" id="LPJX01000026">
    <property type="protein sequence ID" value="KWF68151.1"/>
    <property type="molecule type" value="Genomic_DNA"/>
</dbReference>
<organism evidence="1 2">
    <name type="scientific">Burkholderia pseudomultivorans</name>
    <dbReference type="NCBI Taxonomy" id="1207504"/>
    <lineage>
        <taxon>Bacteria</taxon>
        <taxon>Pseudomonadati</taxon>
        <taxon>Pseudomonadota</taxon>
        <taxon>Betaproteobacteria</taxon>
        <taxon>Burkholderiales</taxon>
        <taxon>Burkholderiaceae</taxon>
        <taxon>Burkholderia</taxon>
        <taxon>Burkholderia cepacia complex</taxon>
    </lineage>
</organism>
<protein>
    <submittedName>
        <fullName evidence="1">Uncharacterized protein</fullName>
    </submittedName>
</protein>
<gene>
    <name evidence="1" type="ORF">WT57_14920</name>
</gene>
<accession>A0A132F404</accession>
<dbReference type="RefSeq" id="WP_040127137.1">
    <property type="nucleotide sequence ID" value="NZ_JADKRM010000013.1"/>
</dbReference>
<reference evidence="1 2" key="1">
    <citation type="submission" date="2015-11" db="EMBL/GenBank/DDBJ databases">
        <title>Expanding the genomic diversity of Burkholderia species for the development of highly accurate diagnostics.</title>
        <authorList>
            <person name="Sahl J."/>
            <person name="Keim P."/>
            <person name="Wagner D."/>
        </authorList>
    </citation>
    <scope>NUCLEOTIDE SEQUENCE [LARGE SCALE GENOMIC DNA]</scope>
    <source>
        <strain evidence="1 2">MSMB574WGS</strain>
    </source>
</reference>
<evidence type="ECO:0000313" key="1">
    <source>
        <dbReference type="EMBL" id="KWF68151.1"/>
    </source>
</evidence>
<comment type="caution">
    <text evidence="1">The sequence shown here is derived from an EMBL/GenBank/DDBJ whole genome shotgun (WGS) entry which is preliminary data.</text>
</comment>
<dbReference type="Proteomes" id="UP000061512">
    <property type="component" value="Unassembled WGS sequence"/>
</dbReference>
<sequence>MRQIPFIAFALSALVPGLLWTYLTDDPGSLKFSVPIAYFGTLAFAIPQYRLVVKYWRVSVISSCLCGGITGLLTWIATYLIYTSIWNDDLFKAGLSAALGFLAFLCLGAVAGLVFWLMHRWQRSRA</sequence>
<name>A0A132F404_9BURK</name>